<accession>A0A166EWF6</accession>
<evidence type="ECO:0000313" key="3">
    <source>
        <dbReference type="EMBL" id="WOG89687.1"/>
    </source>
</evidence>
<dbReference type="Proteomes" id="UP000077755">
    <property type="component" value="Chromosome 2"/>
</dbReference>
<keyword evidence="4" id="KW-1185">Reference proteome</keyword>
<dbReference type="EMBL" id="CP093344">
    <property type="protein sequence ID" value="WOG89687.1"/>
    <property type="molecule type" value="Genomic_DNA"/>
</dbReference>
<reference evidence="3" key="2">
    <citation type="submission" date="2022-03" db="EMBL/GenBank/DDBJ databases">
        <title>Draft title - Genomic analysis of global carrot germplasm unveils the trajectory of domestication and the origin of high carotenoid orange carrot.</title>
        <authorList>
            <person name="Iorizzo M."/>
            <person name="Ellison S."/>
            <person name="Senalik D."/>
            <person name="Macko-Podgorni A."/>
            <person name="Grzebelus D."/>
            <person name="Bostan H."/>
            <person name="Rolling W."/>
            <person name="Curaba J."/>
            <person name="Simon P."/>
        </authorList>
    </citation>
    <scope>NUCLEOTIDE SEQUENCE</scope>
    <source>
        <tissue evidence="3">Leaf</tissue>
    </source>
</reference>
<evidence type="ECO:0000313" key="2">
    <source>
        <dbReference type="EMBL" id="KZN07056.1"/>
    </source>
</evidence>
<dbReference type="Gramene" id="KZN07056">
    <property type="protein sequence ID" value="KZN07056"/>
    <property type="gene ID" value="DCAR_007893"/>
</dbReference>
<reference evidence="2" key="1">
    <citation type="journal article" date="2016" name="Nat. Genet.">
        <title>A high-quality carrot genome assembly provides new insights into carotenoid accumulation and asterid genome evolution.</title>
        <authorList>
            <person name="Iorizzo M."/>
            <person name="Ellison S."/>
            <person name="Senalik D."/>
            <person name="Zeng P."/>
            <person name="Satapoomin P."/>
            <person name="Huang J."/>
            <person name="Bowman M."/>
            <person name="Iovene M."/>
            <person name="Sanseverino W."/>
            <person name="Cavagnaro P."/>
            <person name="Yildiz M."/>
            <person name="Macko-Podgorni A."/>
            <person name="Moranska E."/>
            <person name="Grzebelus E."/>
            <person name="Grzebelus D."/>
            <person name="Ashrafi H."/>
            <person name="Zheng Z."/>
            <person name="Cheng S."/>
            <person name="Spooner D."/>
            <person name="Van Deynze A."/>
            <person name="Simon P."/>
        </authorList>
    </citation>
    <scope>NUCLEOTIDE SEQUENCE [LARGE SCALE GENOMIC DNA]</scope>
    <source>
        <tissue evidence="2">Leaf</tissue>
    </source>
</reference>
<gene>
    <name evidence="2" type="ORF">DCAR_007893</name>
    <name evidence="3" type="ORF">DCAR_0208925</name>
</gene>
<proteinExistence type="predicted"/>
<dbReference type="EMBL" id="LNRQ01000002">
    <property type="protein sequence ID" value="KZN07056.1"/>
    <property type="molecule type" value="Genomic_DNA"/>
</dbReference>
<evidence type="ECO:0000313" key="4">
    <source>
        <dbReference type="Proteomes" id="UP000077755"/>
    </source>
</evidence>
<dbReference type="AlphaFoldDB" id="A0A166EWF6"/>
<protein>
    <submittedName>
        <fullName evidence="2">Uncharacterized protein</fullName>
    </submittedName>
</protein>
<feature type="region of interest" description="Disordered" evidence="1">
    <location>
        <begin position="1"/>
        <end position="20"/>
    </location>
</feature>
<sequence>MSSEEASSNQGGDDVIQPSSQPKIIAADATTEPIVESSKQDKDVINPVPSKTKLTHHVVEPMSRGKFKFTGVDSVDLSEVSKCGWCCVGLCTCCTACCACLLCLPCLAVSMVLNCLMCPVNAAIACCCPSRAQPITIRIEDFKSFQSLFD</sequence>
<name>A0A166EWF6_DAUCS</name>
<evidence type="ECO:0000256" key="1">
    <source>
        <dbReference type="SAM" id="MobiDB-lite"/>
    </source>
</evidence>
<organism evidence="2">
    <name type="scientific">Daucus carota subsp. sativus</name>
    <name type="common">Carrot</name>
    <dbReference type="NCBI Taxonomy" id="79200"/>
    <lineage>
        <taxon>Eukaryota</taxon>
        <taxon>Viridiplantae</taxon>
        <taxon>Streptophyta</taxon>
        <taxon>Embryophyta</taxon>
        <taxon>Tracheophyta</taxon>
        <taxon>Spermatophyta</taxon>
        <taxon>Magnoliopsida</taxon>
        <taxon>eudicotyledons</taxon>
        <taxon>Gunneridae</taxon>
        <taxon>Pentapetalae</taxon>
        <taxon>asterids</taxon>
        <taxon>campanulids</taxon>
        <taxon>Apiales</taxon>
        <taxon>Apiaceae</taxon>
        <taxon>Apioideae</taxon>
        <taxon>Scandiceae</taxon>
        <taxon>Daucinae</taxon>
        <taxon>Daucus</taxon>
        <taxon>Daucus sect. Daucus</taxon>
    </lineage>
</organism>